<reference evidence="2" key="1">
    <citation type="submission" date="2020-05" db="EMBL/GenBank/DDBJ databases">
        <title>WGS assembly of Panicum virgatum.</title>
        <authorList>
            <person name="Lovell J.T."/>
            <person name="Jenkins J."/>
            <person name="Shu S."/>
            <person name="Juenger T.E."/>
            <person name="Schmutz J."/>
        </authorList>
    </citation>
    <scope>NUCLEOTIDE SEQUENCE</scope>
    <source>
        <strain evidence="2">AP13</strain>
    </source>
</reference>
<organism evidence="2 3">
    <name type="scientific">Panicum virgatum</name>
    <name type="common">Blackwell switchgrass</name>
    <dbReference type="NCBI Taxonomy" id="38727"/>
    <lineage>
        <taxon>Eukaryota</taxon>
        <taxon>Viridiplantae</taxon>
        <taxon>Streptophyta</taxon>
        <taxon>Embryophyta</taxon>
        <taxon>Tracheophyta</taxon>
        <taxon>Spermatophyta</taxon>
        <taxon>Magnoliopsida</taxon>
        <taxon>Liliopsida</taxon>
        <taxon>Poales</taxon>
        <taxon>Poaceae</taxon>
        <taxon>PACMAD clade</taxon>
        <taxon>Panicoideae</taxon>
        <taxon>Panicodae</taxon>
        <taxon>Paniceae</taxon>
        <taxon>Panicinae</taxon>
        <taxon>Panicum</taxon>
        <taxon>Panicum sect. Hiantes</taxon>
    </lineage>
</organism>
<keyword evidence="3" id="KW-1185">Reference proteome</keyword>
<feature type="compositionally biased region" description="Low complexity" evidence="1">
    <location>
        <begin position="89"/>
        <end position="99"/>
    </location>
</feature>
<dbReference type="AlphaFoldDB" id="A0A8T0UXK6"/>
<evidence type="ECO:0000313" key="2">
    <source>
        <dbReference type="EMBL" id="KAG2625916.1"/>
    </source>
</evidence>
<accession>A0A8T0UXK6</accession>
<protein>
    <submittedName>
        <fullName evidence="2">Uncharacterized protein</fullName>
    </submittedName>
</protein>
<sequence length="184" mass="19411">MISAAQSSNKISIALIPTNFNFSTAGRKERAVLPAGLREAPRLLGVLDAGSQGGRRRFLDGGAAGRRGRPGVAGRKERPAAGGREAGLGRRPALGRMRGPVTDAREEGASIQIRSGVGDGRNGAPREKRRRSSISISSVEEDYSAVAFRISNSRSRAFGGIISLFCLKFKLSGAKQGLQHTVGK</sequence>
<proteinExistence type="predicted"/>
<comment type="caution">
    <text evidence="2">The sequence shown here is derived from an EMBL/GenBank/DDBJ whole genome shotgun (WGS) entry which is preliminary data.</text>
</comment>
<name>A0A8T0UXK6_PANVG</name>
<dbReference type="Proteomes" id="UP000823388">
    <property type="component" value="Chromosome 3K"/>
</dbReference>
<gene>
    <name evidence="2" type="ORF">PVAP13_3KG290027</name>
</gene>
<evidence type="ECO:0000313" key="3">
    <source>
        <dbReference type="Proteomes" id="UP000823388"/>
    </source>
</evidence>
<feature type="region of interest" description="Disordered" evidence="1">
    <location>
        <begin position="55"/>
        <end position="133"/>
    </location>
</feature>
<dbReference type="EMBL" id="CM029041">
    <property type="protein sequence ID" value="KAG2625916.1"/>
    <property type="molecule type" value="Genomic_DNA"/>
</dbReference>
<evidence type="ECO:0000256" key="1">
    <source>
        <dbReference type="SAM" id="MobiDB-lite"/>
    </source>
</evidence>